<dbReference type="InterPro" id="IPR011598">
    <property type="entry name" value="bHLH_dom"/>
</dbReference>
<evidence type="ECO:0000313" key="7">
    <source>
        <dbReference type="EMBL" id="GAA0153579.1"/>
    </source>
</evidence>
<reference evidence="7 8" key="1">
    <citation type="submission" date="2024-01" db="EMBL/GenBank/DDBJ databases">
        <title>The complete chloroplast genome sequence of Lithospermum erythrorhizon: insights into the phylogenetic relationship among Boraginaceae species and the maternal lineages of purple gromwells.</title>
        <authorList>
            <person name="Okada T."/>
            <person name="Watanabe K."/>
        </authorList>
    </citation>
    <scope>NUCLEOTIDE SEQUENCE [LARGE SCALE GENOMIC DNA]</scope>
</reference>
<dbReference type="SUPFAM" id="SSF47459">
    <property type="entry name" value="HLH, helix-loop-helix DNA-binding domain"/>
    <property type="match status" value="1"/>
</dbReference>
<protein>
    <submittedName>
        <fullName evidence="7">Basic helix-loop-helix transcription factor</fullName>
    </submittedName>
</protein>
<keyword evidence="8" id="KW-1185">Reference proteome</keyword>
<dbReference type="InterPro" id="IPR045843">
    <property type="entry name" value="IND-like"/>
</dbReference>
<feature type="domain" description="BHLH" evidence="6">
    <location>
        <begin position="134"/>
        <end position="183"/>
    </location>
</feature>
<dbReference type="GO" id="GO:0000978">
    <property type="term" value="F:RNA polymerase II cis-regulatory region sequence-specific DNA binding"/>
    <property type="evidence" value="ECO:0007669"/>
    <property type="project" value="TreeGrafter"/>
</dbReference>
<dbReference type="GO" id="GO:0046983">
    <property type="term" value="F:protein dimerization activity"/>
    <property type="evidence" value="ECO:0007669"/>
    <property type="project" value="InterPro"/>
</dbReference>
<dbReference type="AlphaFoldDB" id="A0AAV3PPU2"/>
<accession>A0AAV3PPU2</accession>
<evidence type="ECO:0000256" key="3">
    <source>
        <dbReference type="ARBA" id="ARBA00023125"/>
    </source>
</evidence>
<proteinExistence type="predicted"/>
<evidence type="ECO:0000256" key="2">
    <source>
        <dbReference type="ARBA" id="ARBA00023015"/>
    </source>
</evidence>
<evidence type="ECO:0000259" key="6">
    <source>
        <dbReference type="PROSITE" id="PS50888"/>
    </source>
</evidence>
<dbReference type="Proteomes" id="UP001454036">
    <property type="component" value="Unassembled WGS sequence"/>
</dbReference>
<name>A0AAV3PPU2_LITER</name>
<organism evidence="7 8">
    <name type="scientific">Lithospermum erythrorhizon</name>
    <name type="common">Purple gromwell</name>
    <name type="synonym">Lithospermum officinale var. erythrorhizon</name>
    <dbReference type="NCBI Taxonomy" id="34254"/>
    <lineage>
        <taxon>Eukaryota</taxon>
        <taxon>Viridiplantae</taxon>
        <taxon>Streptophyta</taxon>
        <taxon>Embryophyta</taxon>
        <taxon>Tracheophyta</taxon>
        <taxon>Spermatophyta</taxon>
        <taxon>Magnoliopsida</taxon>
        <taxon>eudicotyledons</taxon>
        <taxon>Gunneridae</taxon>
        <taxon>Pentapetalae</taxon>
        <taxon>asterids</taxon>
        <taxon>lamiids</taxon>
        <taxon>Boraginales</taxon>
        <taxon>Boraginaceae</taxon>
        <taxon>Boraginoideae</taxon>
        <taxon>Lithospermeae</taxon>
        <taxon>Lithospermum</taxon>
    </lineage>
</organism>
<keyword evidence="2" id="KW-0805">Transcription regulation</keyword>
<evidence type="ECO:0000256" key="4">
    <source>
        <dbReference type="ARBA" id="ARBA00023163"/>
    </source>
</evidence>
<evidence type="ECO:0000313" key="8">
    <source>
        <dbReference type="Proteomes" id="UP001454036"/>
    </source>
</evidence>
<evidence type="ECO:0000256" key="1">
    <source>
        <dbReference type="ARBA" id="ARBA00004123"/>
    </source>
</evidence>
<dbReference type="PROSITE" id="PS50888">
    <property type="entry name" value="BHLH"/>
    <property type="match status" value="1"/>
</dbReference>
<dbReference type="InterPro" id="IPR045239">
    <property type="entry name" value="bHLH95_bHLH"/>
</dbReference>
<keyword evidence="4" id="KW-0804">Transcription</keyword>
<dbReference type="CDD" id="cd11393">
    <property type="entry name" value="bHLH_AtbHLH_like"/>
    <property type="match status" value="1"/>
</dbReference>
<keyword evidence="3" id="KW-0238">DNA-binding</keyword>
<evidence type="ECO:0000256" key="5">
    <source>
        <dbReference type="ARBA" id="ARBA00023242"/>
    </source>
</evidence>
<dbReference type="EMBL" id="BAABME010018370">
    <property type="protein sequence ID" value="GAA0153579.1"/>
    <property type="molecule type" value="Genomic_DNA"/>
</dbReference>
<dbReference type="InterPro" id="IPR036638">
    <property type="entry name" value="HLH_DNA-bd_sf"/>
</dbReference>
<dbReference type="PANTHER" id="PTHR16223:SF249">
    <property type="entry name" value="TRANSCRIPTION FACTOR BHLH154"/>
    <property type="match status" value="1"/>
</dbReference>
<comment type="subcellular location">
    <subcellularLocation>
        <location evidence="1">Nucleus</location>
    </subcellularLocation>
</comment>
<dbReference type="GO" id="GO:0005634">
    <property type="term" value="C:nucleus"/>
    <property type="evidence" value="ECO:0007669"/>
    <property type="project" value="UniProtKB-SubCell"/>
</dbReference>
<dbReference type="PANTHER" id="PTHR16223">
    <property type="entry name" value="TRANSCRIPTION FACTOR BHLH83-RELATED"/>
    <property type="match status" value="1"/>
</dbReference>
<gene>
    <name evidence="7" type="ORF">LIER_37701</name>
</gene>
<comment type="caution">
    <text evidence="7">The sequence shown here is derived from an EMBL/GenBank/DDBJ whole genome shotgun (WGS) entry which is preliminary data.</text>
</comment>
<dbReference type="GO" id="GO:0000981">
    <property type="term" value="F:DNA-binding transcription factor activity, RNA polymerase II-specific"/>
    <property type="evidence" value="ECO:0007669"/>
    <property type="project" value="TreeGrafter"/>
</dbReference>
<keyword evidence="5" id="KW-0539">Nucleus</keyword>
<sequence>MAADEEYHDDPNASGSYSQLLFADDVNVVSLDSVECFNFSSHFSSENQPKMLCFGDREWYDSQLVENSSTGVAEKDSSHISLEAINDSIKLSKPNKKRDGSLVKEPEMKQTCVKGVRDAASGNLTNSKKTMADNSTLLGHAKTHVKKVKLGERITALQQIVSPFGKTDTASVLHEATGYIKFLHDQLQVLSSPYLHRLPTSAHLSEGEEKLHIELPRRDLRSRGLCLIPVELTSHVAESNGADFWSPAMVNNCDQQVNN</sequence>